<dbReference type="Proteomes" id="UP000245429">
    <property type="component" value="Chromosome"/>
</dbReference>
<accession>A0A2U8QQV9</accession>
<gene>
    <name evidence="2" type="ORF">DI487_00185</name>
</gene>
<dbReference type="KEGG" id="fse:DI487_00185"/>
<dbReference type="EMBL" id="CP029463">
    <property type="protein sequence ID" value="AWM12450.1"/>
    <property type="molecule type" value="Genomic_DNA"/>
</dbReference>
<proteinExistence type="predicted"/>
<feature type="signal peptide" evidence="1">
    <location>
        <begin position="1"/>
        <end position="26"/>
    </location>
</feature>
<evidence type="ECO:0008006" key="4">
    <source>
        <dbReference type="Google" id="ProtNLM"/>
    </source>
</evidence>
<feature type="chain" id="PRO_5016112618" description="Lipoprotein" evidence="1">
    <location>
        <begin position="27"/>
        <end position="89"/>
    </location>
</feature>
<dbReference type="PROSITE" id="PS51257">
    <property type="entry name" value="PROKAR_LIPOPROTEIN"/>
    <property type="match status" value="1"/>
</dbReference>
<sequence length="89" mass="9768">MKNFVVKTSIALAVISSAITVSSCTADDYDFETKKVNQIYAKEGDQTEVDPEKVKPPTAVKIVSTYKLKSIPIYKIQKEKAPQNAGLFG</sequence>
<keyword evidence="1" id="KW-0732">Signal</keyword>
<protein>
    <recommendedName>
        <fullName evidence="4">Lipoprotein</fullName>
    </recommendedName>
</protein>
<name>A0A2U8QQV9_9FLAO</name>
<dbReference type="AlphaFoldDB" id="A0A2U8QQV9"/>
<organism evidence="2 3">
    <name type="scientific">Flavobacterium sediminis</name>
    <dbReference type="NCBI Taxonomy" id="2201181"/>
    <lineage>
        <taxon>Bacteria</taxon>
        <taxon>Pseudomonadati</taxon>
        <taxon>Bacteroidota</taxon>
        <taxon>Flavobacteriia</taxon>
        <taxon>Flavobacteriales</taxon>
        <taxon>Flavobacteriaceae</taxon>
        <taxon>Flavobacterium</taxon>
    </lineage>
</organism>
<evidence type="ECO:0000313" key="3">
    <source>
        <dbReference type="Proteomes" id="UP000245429"/>
    </source>
</evidence>
<keyword evidence="3" id="KW-1185">Reference proteome</keyword>
<dbReference type="RefSeq" id="WP_109567859.1">
    <property type="nucleotide sequence ID" value="NZ_CP029463.1"/>
</dbReference>
<evidence type="ECO:0000313" key="2">
    <source>
        <dbReference type="EMBL" id="AWM12450.1"/>
    </source>
</evidence>
<reference evidence="2 3" key="1">
    <citation type="submission" date="2018-05" db="EMBL/GenBank/DDBJ databases">
        <title>Flavobacterium sp. MEBiC07310.</title>
        <authorList>
            <person name="Baek K."/>
        </authorList>
    </citation>
    <scope>NUCLEOTIDE SEQUENCE [LARGE SCALE GENOMIC DNA]</scope>
    <source>
        <strain evidence="2 3">MEBiC07310</strain>
    </source>
</reference>
<evidence type="ECO:0000256" key="1">
    <source>
        <dbReference type="SAM" id="SignalP"/>
    </source>
</evidence>